<evidence type="ECO:0000313" key="4">
    <source>
        <dbReference type="EMBL" id="GMF20708.1"/>
    </source>
</evidence>
<dbReference type="AlphaFoldDB" id="A0A9W6TWL9"/>
<comment type="caution">
    <text evidence="4">The sequence shown here is derived from an EMBL/GenBank/DDBJ whole genome shotgun (WGS) entry which is preliminary data.</text>
</comment>
<evidence type="ECO:0000256" key="2">
    <source>
        <dbReference type="SAM" id="MobiDB-lite"/>
    </source>
</evidence>
<dbReference type="GO" id="GO:0003677">
    <property type="term" value="F:DNA binding"/>
    <property type="evidence" value="ECO:0007669"/>
    <property type="project" value="UniProtKB-KW"/>
</dbReference>
<reference evidence="4" key="1">
    <citation type="submission" date="2023-04" db="EMBL/GenBank/DDBJ databases">
        <title>Phytophthora lilii NBRC 32176.</title>
        <authorList>
            <person name="Ichikawa N."/>
            <person name="Sato H."/>
            <person name="Tonouchi N."/>
        </authorList>
    </citation>
    <scope>NUCLEOTIDE SEQUENCE</scope>
    <source>
        <strain evidence="4">NBRC 32176</strain>
    </source>
</reference>
<dbReference type="Proteomes" id="UP001165083">
    <property type="component" value="Unassembled WGS sequence"/>
</dbReference>
<dbReference type="EMBL" id="BSXW01000383">
    <property type="protein sequence ID" value="GMF20708.1"/>
    <property type="molecule type" value="Genomic_DNA"/>
</dbReference>
<dbReference type="InterPro" id="IPR013087">
    <property type="entry name" value="Znf_C2H2_type"/>
</dbReference>
<feature type="region of interest" description="Disordered" evidence="2">
    <location>
        <begin position="231"/>
        <end position="250"/>
    </location>
</feature>
<dbReference type="OrthoDB" id="89669at2759"/>
<dbReference type="InterPro" id="IPR006600">
    <property type="entry name" value="HTH_CenpB_DNA-bd_dom"/>
</dbReference>
<gene>
    <name evidence="4" type="ORF">Plil01_000808500</name>
</gene>
<dbReference type="Pfam" id="PF03221">
    <property type="entry name" value="HTH_Tnp_Tc5"/>
    <property type="match status" value="1"/>
</dbReference>
<dbReference type="PROSITE" id="PS51253">
    <property type="entry name" value="HTH_CENPB"/>
    <property type="match status" value="1"/>
</dbReference>
<sequence length="250" mass="28307">MARPRTIGFGSRPKQYKLTAVSYDYKLRVLRYLDTSTIANMVDTFFPGVTTAEAKTKKCQVYDWKKAREMIETKCSRDASFHQRDRCAGLSTTLSEQAEEQAEEQAVRWINSLRADGVAVAALMLKVQAQEVYKCSSPCSAAFAVSWSWTKHFLRRHKLSIRRRTREGQTTLANAEKRAEEQVHAKMQGLGVKGVDSTMRIRQVRYASLLSSTYALITFFIRPQTTSMCHHPQSPAAVPRRCGSSALEDE</sequence>
<name>A0A9W6TWL9_9STRA</name>
<accession>A0A9W6TWL9</accession>
<keyword evidence="1" id="KW-0238">DNA-binding</keyword>
<keyword evidence="5" id="KW-1185">Reference proteome</keyword>
<evidence type="ECO:0000313" key="5">
    <source>
        <dbReference type="Proteomes" id="UP001165083"/>
    </source>
</evidence>
<dbReference type="PROSITE" id="PS00028">
    <property type="entry name" value="ZINC_FINGER_C2H2_1"/>
    <property type="match status" value="1"/>
</dbReference>
<evidence type="ECO:0000256" key="1">
    <source>
        <dbReference type="ARBA" id="ARBA00023125"/>
    </source>
</evidence>
<protein>
    <submittedName>
        <fullName evidence="4">Unnamed protein product</fullName>
    </submittedName>
</protein>
<organism evidence="4 5">
    <name type="scientific">Phytophthora lilii</name>
    <dbReference type="NCBI Taxonomy" id="2077276"/>
    <lineage>
        <taxon>Eukaryota</taxon>
        <taxon>Sar</taxon>
        <taxon>Stramenopiles</taxon>
        <taxon>Oomycota</taxon>
        <taxon>Peronosporomycetes</taxon>
        <taxon>Peronosporales</taxon>
        <taxon>Peronosporaceae</taxon>
        <taxon>Phytophthora</taxon>
    </lineage>
</organism>
<proteinExistence type="predicted"/>
<evidence type="ECO:0000259" key="3">
    <source>
        <dbReference type="PROSITE" id="PS51253"/>
    </source>
</evidence>
<feature type="domain" description="HTH CENPB-type" evidence="3">
    <location>
        <begin position="90"/>
        <end position="163"/>
    </location>
</feature>